<dbReference type="InterPro" id="IPR050509">
    <property type="entry name" value="CoA-transferase_III"/>
</dbReference>
<organism evidence="2 3">
    <name type="scientific">Pseudonocardia xishanensis</name>
    <dbReference type="NCBI Taxonomy" id="630995"/>
    <lineage>
        <taxon>Bacteria</taxon>
        <taxon>Bacillati</taxon>
        <taxon>Actinomycetota</taxon>
        <taxon>Actinomycetes</taxon>
        <taxon>Pseudonocardiales</taxon>
        <taxon>Pseudonocardiaceae</taxon>
        <taxon>Pseudonocardia</taxon>
    </lineage>
</organism>
<dbReference type="PANTHER" id="PTHR48228">
    <property type="entry name" value="SUCCINYL-COA--D-CITRAMALATE COA-TRANSFERASE"/>
    <property type="match status" value="1"/>
</dbReference>
<dbReference type="SUPFAM" id="SSF89796">
    <property type="entry name" value="CoA-transferase family III (CaiB/BaiF)"/>
    <property type="match status" value="1"/>
</dbReference>
<dbReference type="PANTHER" id="PTHR48228:SF2">
    <property type="entry name" value="E-CINNAMOYL-COA:R-PHENYLLACTATE COA TRANSFERASE LARGE SUBUNIT"/>
    <property type="match status" value="1"/>
</dbReference>
<dbReference type="Pfam" id="PF02515">
    <property type="entry name" value="CoA_transf_3"/>
    <property type="match status" value="1"/>
</dbReference>
<sequence>MDLAFFRDLRVLELGVWMAAPSTAALLADLGADVVKVEGPAGDPARAFFAATGTDAPVQPTFALDNRGKRSLVIDLADPSGRGRFEELLGEADVLVVNLRQAALRKLGLTAEELCPRFPRLVYGSLTAHGLDGPDADEPGYDVGAFWARSGLSHQLAGGSPLHAPGAYGDHVTGLALFSAVLAALLERERTGRGGLVETSLLQTATWIAGPDLAVQATLGKVHPVADRRSAVMPLVNSYRTADDRWFFLTCVEGARHLPAVCTAIGRPWLAADERFASPGAMRRHRRELIALLDEAFAGDTLDRWAERFAAAGVWWQVVARPAEVLADPQVAANGWARPVEVGPGVVVDMLTAPMRVLGCVPEGVAGAPALGSVAPDGGWLRPSEEDQPTSRPSRP</sequence>
<dbReference type="Gene3D" id="3.30.1540.10">
    <property type="entry name" value="formyl-coa transferase, domain 3"/>
    <property type="match status" value="1"/>
</dbReference>
<evidence type="ECO:0000313" key="2">
    <source>
        <dbReference type="EMBL" id="GAA4546341.1"/>
    </source>
</evidence>
<dbReference type="Proteomes" id="UP001501598">
    <property type="component" value="Unassembled WGS sequence"/>
</dbReference>
<dbReference type="Gene3D" id="3.40.50.10540">
    <property type="entry name" value="Crotonobetainyl-coa:carnitine coa-transferase, domain 1"/>
    <property type="match status" value="1"/>
</dbReference>
<reference evidence="3" key="1">
    <citation type="journal article" date="2019" name="Int. J. Syst. Evol. Microbiol.">
        <title>The Global Catalogue of Microorganisms (GCM) 10K type strain sequencing project: providing services to taxonomists for standard genome sequencing and annotation.</title>
        <authorList>
            <consortium name="The Broad Institute Genomics Platform"/>
            <consortium name="The Broad Institute Genome Sequencing Center for Infectious Disease"/>
            <person name="Wu L."/>
            <person name="Ma J."/>
        </authorList>
    </citation>
    <scope>NUCLEOTIDE SEQUENCE [LARGE SCALE GENOMIC DNA]</scope>
    <source>
        <strain evidence="3">JCM 17906</strain>
    </source>
</reference>
<accession>A0ABP8RTG3</accession>
<dbReference type="EMBL" id="BAABGT010000032">
    <property type="protein sequence ID" value="GAA4546341.1"/>
    <property type="molecule type" value="Genomic_DNA"/>
</dbReference>
<evidence type="ECO:0000313" key="3">
    <source>
        <dbReference type="Proteomes" id="UP001501598"/>
    </source>
</evidence>
<feature type="region of interest" description="Disordered" evidence="1">
    <location>
        <begin position="372"/>
        <end position="396"/>
    </location>
</feature>
<dbReference type="InterPro" id="IPR044855">
    <property type="entry name" value="CoA-Trfase_III_dom3_sf"/>
</dbReference>
<comment type="caution">
    <text evidence="2">The sequence shown here is derived from an EMBL/GenBank/DDBJ whole genome shotgun (WGS) entry which is preliminary data.</text>
</comment>
<gene>
    <name evidence="2" type="ORF">GCM10023175_28320</name>
</gene>
<name>A0ABP8RTG3_9PSEU</name>
<dbReference type="RefSeq" id="WP_345417232.1">
    <property type="nucleotide sequence ID" value="NZ_BAABGT010000032.1"/>
</dbReference>
<dbReference type="InterPro" id="IPR023606">
    <property type="entry name" value="CoA-Trfase_III_dom_1_sf"/>
</dbReference>
<evidence type="ECO:0000256" key="1">
    <source>
        <dbReference type="SAM" id="MobiDB-lite"/>
    </source>
</evidence>
<protein>
    <submittedName>
        <fullName evidence="2">CaiB/BaiF CoA-transferase family protein</fullName>
    </submittedName>
</protein>
<proteinExistence type="predicted"/>
<keyword evidence="3" id="KW-1185">Reference proteome</keyword>
<dbReference type="InterPro" id="IPR003673">
    <property type="entry name" value="CoA-Trfase_fam_III"/>
</dbReference>